<dbReference type="Gene3D" id="1.20.59.20">
    <property type="match status" value="1"/>
</dbReference>
<dbReference type="SUPFAM" id="SSF52402">
    <property type="entry name" value="Adenine nucleotide alpha hydrolases-like"/>
    <property type="match status" value="1"/>
</dbReference>
<dbReference type="InterPro" id="IPR012795">
    <property type="entry name" value="tRNA_Ile_lys_synt_N"/>
</dbReference>
<comment type="catalytic activity">
    <reaction evidence="7">
        <text>cytidine(34) in tRNA(Ile2) + L-lysine + ATP = lysidine(34) in tRNA(Ile2) + AMP + diphosphate + H(+)</text>
        <dbReference type="Rhea" id="RHEA:43744"/>
        <dbReference type="Rhea" id="RHEA-COMP:10625"/>
        <dbReference type="Rhea" id="RHEA-COMP:10670"/>
        <dbReference type="ChEBI" id="CHEBI:15378"/>
        <dbReference type="ChEBI" id="CHEBI:30616"/>
        <dbReference type="ChEBI" id="CHEBI:32551"/>
        <dbReference type="ChEBI" id="CHEBI:33019"/>
        <dbReference type="ChEBI" id="CHEBI:82748"/>
        <dbReference type="ChEBI" id="CHEBI:83665"/>
        <dbReference type="ChEBI" id="CHEBI:456215"/>
        <dbReference type="EC" id="6.3.4.19"/>
    </reaction>
</comment>
<keyword evidence="6" id="KW-0067">ATP-binding</keyword>
<dbReference type="EC" id="6.3.4.19" evidence="1"/>
<dbReference type="GO" id="GO:0008033">
    <property type="term" value="P:tRNA processing"/>
    <property type="evidence" value="ECO:0007669"/>
    <property type="project" value="UniProtKB-KW"/>
</dbReference>
<dbReference type="InterPro" id="IPR011063">
    <property type="entry name" value="TilS/TtcA_N"/>
</dbReference>
<name>A0A6J7J4M9_9ZZZZ</name>
<evidence type="ECO:0000259" key="8">
    <source>
        <dbReference type="Pfam" id="PF01171"/>
    </source>
</evidence>
<evidence type="ECO:0000256" key="4">
    <source>
        <dbReference type="ARBA" id="ARBA00022694"/>
    </source>
</evidence>
<dbReference type="CDD" id="cd01992">
    <property type="entry name" value="TilS_N"/>
    <property type="match status" value="1"/>
</dbReference>
<keyword evidence="2" id="KW-0963">Cytoplasm</keyword>
<reference evidence="10" key="1">
    <citation type="submission" date="2020-05" db="EMBL/GenBank/DDBJ databases">
        <authorList>
            <person name="Chiriac C."/>
            <person name="Salcher M."/>
            <person name="Ghai R."/>
            <person name="Kavagutti S V."/>
        </authorList>
    </citation>
    <scope>NUCLEOTIDE SEQUENCE</scope>
</reference>
<keyword evidence="3" id="KW-0436">Ligase</keyword>
<keyword evidence="5" id="KW-0547">Nucleotide-binding</keyword>
<feature type="domain" description="tRNA(Ile)-lysidine synthase substrate-binding" evidence="9">
    <location>
        <begin position="254"/>
        <end position="318"/>
    </location>
</feature>
<dbReference type="GO" id="GO:0005737">
    <property type="term" value="C:cytoplasm"/>
    <property type="evidence" value="ECO:0007669"/>
    <property type="project" value="InterPro"/>
</dbReference>
<dbReference type="EMBL" id="CAFBNE010000015">
    <property type="protein sequence ID" value="CAB4937831.1"/>
    <property type="molecule type" value="Genomic_DNA"/>
</dbReference>
<dbReference type="HAMAP" id="MF_01161">
    <property type="entry name" value="tRNA_Ile_lys_synt"/>
    <property type="match status" value="1"/>
</dbReference>
<dbReference type="PANTHER" id="PTHR43033:SF1">
    <property type="entry name" value="TRNA(ILE)-LYSIDINE SYNTHASE-RELATED"/>
    <property type="match status" value="1"/>
</dbReference>
<keyword evidence="4" id="KW-0819">tRNA processing</keyword>
<dbReference type="Pfam" id="PF09179">
    <property type="entry name" value="TilS"/>
    <property type="match status" value="1"/>
</dbReference>
<dbReference type="InterPro" id="IPR012094">
    <property type="entry name" value="tRNA_Ile_lys_synt"/>
</dbReference>
<gene>
    <name evidence="10" type="ORF">UFOPK3772_00692</name>
</gene>
<organism evidence="10">
    <name type="scientific">freshwater metagenome</name>
    <dbReference type="NCBI Taxonomy" id="449393"/>
    <lineage>
        <taxon>unclassified sequences</taxon>
        <taxon>metagenomes</taxon>
        <taxon>ecological metagenomes</taxon>
    </lineage>
</organism>
<evidence type="ECO:0000256" key="6">
    <source>
        <dbReference type="ARBA" id="ARBA00022840"/>
    </source>
</evidence>
<dbReference type="InterPro" id="IPR014729">
    <property type="entry name" value="Rossmann-like_a/b/a_fold"/>
</dbReference>
<accession>A0A6J7J4M9</accession>
<dbReference type="GO" id="GO:0005524">
    <property type="term" value="F:ATP binding"/>
    <property type="evidence" value="ECO:0007669"/>
    <property type="project" value="UniProtKB-KW"/>
</dbReference>
<dbReference type="NCBIfam" id="TIGR02432">
    <property type="entry name" value="lysidine_TilS_N"/>
    <property type="match status" value="1"/>
</dbReference>
<dbReference type="PANTHER" id="PTHR43033">
    <property type="entry name" value="TRNA(ILE)-LYSIDINE SYNTHASE-RELATED"/>
    <property type="match status" value="1"/>
</dbReference>
<evidence type="ECO:0000256" key="1">
    <source>
        <dbReference type="ARBA" id="ARBA00013267"/>
    </source>
</evidence>
<dbReference type="InterPro" id="IPR015262">
    <property type="entry name" value="tRNA_Ile_lys_synt_subst-bd"/>
</dbReference>
<evidence type="ECO:0000256" key="3">
    <source>
        <dbReference type="ARBA" id="ARBA00022598"/>
    </source>
</evidence>
<dbReference type="AlphaFoldDB" id="A0A6J7J4M9"/>
<evidence type="ECO:0000256" key="7">
    <source>
        <dbReference type="ARBA" id="ARBA00048539"/>
    </source>
</evidence>
<evidence type="ECO:0000313" key="10">
    <source>
        <dbReference type="EMBL" id="CAB4937831.1"/>
    </source>
</evidence>
<evidence type="ECO:0000256" key="2">
    <source>
        <dbReference type="ARBA" id="ARBA00022490"/>
    </source>
</evidence>
<evidence type="ECO:0000259" key="9">
    <source>
        <dbReference type="Pfam" id="PF09179"/>
    </source>
</evidence>
<dbReference type="GO" id="GO:0032267">
    <property type="term" value="F:tRNA(Ile)-lysidine synthase activity"/>
    <property type="evidence" value="ECO:0007669"/>
    <property type="project" value="UniProtKB-EC"/>
</dbReference>
<sequence length="338" mass="34621">MAERSTLAVRDAVRRALADIGPGELVLVACSGGADSLALGAAAAFVGPRAGWRAGGVVVDHQLQPDSAEVARWAAGVCGALGLGPVTVRPVRVGSAGGPEAAAREARYDGLLAEAQASGAAAVLLGHTLDDQAETVLLRLARGSGARSLAAMAPRSGLWRRPLLELPRAVVHASAREALASVGEAPWVDPHNADARFARVRVRESMGTLARALGPGIAGGLSRSASLLRDDADALDAWAQREMDEHASGGRIAVPALAALPRAVRTRVLRRMCIAAGALAGDLTHDHVATVERLVSEWSGQGPTSLPGGIAVSRSAGWVSVGPAPPRLRAPDVPPTQE</sequence>
<dbReference type="SUPFAM" id="SSF82829">
    <property type="entry name" value="MesJ substrate recognition domain-like"/>
    <property type="match status" value="1"/>
</dbReference>
<feature type="domain" description="tRNA(Ile)-lysidine/2-thiocytidine synthase N-terminal" evidence="8">
    <location>
        <begin position="26"/>
        <end position="204"/>
    </location>
</feature>
<proteinExistence type="inferred from homology"/>
<protein>
    <recommendedName>
        <fullName evidence="1">tRNA(Ile)-lysidine synthetase</fullName>
        <ecNumber evidence="1">6.3.4.19</ecNumber>
    </recommendedName>
</protein>
<evidence type="ECO:0000256" key="5">
    <source>
        <dbReference type="ARBA" id="ARBA00022741"/>
    </source>
</evidence>
<dbReference type="Pfam" id="PF01171">
    <property type="entry name" value="ATP_bind_3"/>
    <property type="match status" value="1"/>
</dbReference>
<dbReference type="Gene3D" id="3.40.50.620">
    <property type="entry name" value="HUPs"/>
    <property type="match status" value="1"/>
</dbReference>